<dbReference type="SMART" id="SM00387">
    <property type="entry name" value="HATPase_c"/>
    <property type="match status" value="1"/>
</dbReference>
<keyword evidence="8" id="KW-0472">Membrane</keyword>
<dbReference type="RefSeq" id="WP_107043701.1">
    <property type="nucleotide sequence ID" value="NZ_NWTX01000003.1"/>
</dbReference>
<dbReference type="EMBL" id="NWTX01000003">
    <property type="protein sequence ID" value="PST46974.1"/>
    <property type="molecule type" value="Genomic_DNA"/>
</dbReference>
<dbReference type="GO" id="GO:0004721">
    <property type="term" value="F:phosphoprotein phosphatase activity"/>
    <property type="evidence" value="ECO:0007669"/>
    <property type="project" value="TreeGrafter"/>
</dbReference>
<evidence type="ECO:0000256" key="5">
    <source>
        <dbReference type="ARBA" id="ARBA00022777"/>
    </source>
</evidence>
<evidence type="ECO:0000256" key="6">
    <source>
        <dbReference type="ARBA" id="ARBA00023012"/>
    </source>
</evidence>
<organism evidence="10 11">
    <name type="scientific">Bifidobacterium callitrichos</name>
    <dbReference type="NCBI Taxonomy" id="762209"/>
    <lineage>
        <taxon>Bacteria</taxon>
        <taxon>Bacillati</taxon>
        <taxon>Actinomycetota</taxon>
        <taxon>Actinomycetes</taxon>
        <taxon>Bifidobacteriales</taxon>
        <taxon>Bifidobacteriaceae</taxon>
        <taxon>Bifidobacterium</taxon>
    </lineage>
</organism>
<proteinExistence type="predicted"/>
<dbReference type="FunFam" id="3.30.565.10:FF:000006">
    <property type="entry name" value="Sensor histidine kinase WalK"/>
    <property type="match status" value="1"/>
</dbReference>
<keyword evidence="5" id="KW-0418">Kinase</keyword>
<dbReference type="EC" id="2.7.13.3" evidence="2"/>
<feature type="transmembrane region" description="Helical" evidence="8">
    <location>
        <begin position="6"/>
        <end position="31"/>
    </location>
</feature>
<accession>A0A2T3GBW0</accession>
<protein>
    <recommendedName>
        <fullName evidence="7">Sensor-like histidine kinase SenX3</fullName>
        <ecNumber evidence="2">2.7.13.3</ecNumber>
    </recommendedName>
</protein>
<keyword evidence="11" id="KW-1185">Reference proteome</keyword>
<dbReference type="Proteomes" id="UP000240228">
    <property type="component" value="Unassembled WGS sequence"/>
</dbReference>
<keyword evidence="4" id="KW-0808">Transferase</keyword>
<comment type="caution">
    <text evidence="10">The sequence shown here is derived from an EMBL/GenBank/DDBJ whole genome shotgun (WGS) entry which is preliminary data.</text>
</comment>
<evidence type="ECO:0000256" key="2">
    <source>
        <dbReference type="ARBA" id="ARBA00012438"/>
    </source>
</evidence>
<dbReference type="SUPFAM" id="SSF55874">
    <property type="entry name" value="ATPase domain of HSP90 chaperone/DNA topoisomerase II/histidine kinase"/>
    <property type="match status" value="1"/>
</dbReference>
<dbReference type="PROSITE" id="PS50109">
    <property type="entry name" value="HIS_KIN"/>
    <property type="match status" value="1"/>
</dbReference>
<gene>
    <name evidence="10" type="ORF">CPA40_03210</name>
</gene>
<evidence type="ECO:0000256" key="3">
    <source>
        <dbReference type="ARBA" id="ARBA00022553"/>
    </source>
</evidence>
<reference evidence="10 11" key="2">
    <citation type="submission" date="2018-03" db="EMBL/GenBank/DDBJ databases">
        <title>The comparative genomics of Bifidobacterium callitrichos reflects dietary carbohydrate utilization within the common marmoset gut.</title>
        <authorList>
            <person name="Rani A."/>
        </authorList>
    </citation>
    <scope>NUCLEOTIDE SEQUENCE [LARGE SCALE GENOMIC DNA]</scope>
    <source>
        <strain evidence="10 11">UMA51805</strain>
    </source>
</reference>
<evidence type="ECO:0000256" key="4">
    <source>
        <dbReference type="ARBA" id="ARBA00022679"/>
    </source>
</evidence>
<dbReference type="GO" id="GO:0016036">
    <property type="term" value="P:cellular response to phosphate starvation"/>
    <property type="evidence" value="ECO:0007669"/>
    <property type="project" value="TreeGrafter"/>
</dbReference>
<feature type="domain" description="Histidine kinase" evidence="9">
    <location>
        <begin position="211"/>
        <end position="429"/>
    </location>
</feature>
<comment type="catalytic activity">
    <reaction evidence="1">
        <text>ATP + protein L-histidine = ADP + protein N-phospho-L-histidine.</text>
        <dbReference type="EC" id="2.7.13.3"/>
    </reaction>
</comment>
<dbReference type="GO" id="GO:0005886">
    <property type="term" value="C:plasma membrane"/>
    <property type="evidence" value="ECO:0007669"/>
    <property type="project" value="TreeGrafter"/>
</dbReference>
<evidence type="ECO:0000256" key="1">
    <source>
        <dbReference type="ARBA" id="ARBA00000085"/>
    </source>
</evidence>
<dbReference type="PANTHER" id="PTHR45453">
    <property type="entry name" value="PHOSPHATE REGULON SENSOR PROTEIN PHOR"/>
    <property type="match status" value="1"/>
</dbReference>
<dbReference type="Pfam" id="PF02518">
    <property type="entry name" value="HATPase_c"/>
    <property type="match status" value="1"/>
</dbReference>
<sequence length="429" mass="46997">MYDSPVPSMIVSTVFGILGVAMVLGIILFIFDHIEPLVERVLKGVSITEWIGGKVGGGLRRLPRLHHRRRSGADDDHELEASAESLLSILPSASLIVDRQDDVVRANPQAYRLGIVRDDSIVEPSVLEAVHEVRDHGGRRRFDLETETPERFVQSLPGVDGAGTGPKSGVRRPNWLKVTVGRVDERFVVVMIDDVSETVRFSQIRDSFIVNVSEQLLAPTEALASLADEIERDDGDPSRIRADALRVRVTSNHLNHMVSDLLLLIKAQEPIVPSAANRLNVMDQLEAVTAKLQSRAADAGVRLTLDGDRTLVINGEPDQIRTAVTKLAENAIIYSKKGGYVGISAERDDSGRYAVIRVLDQGKGIAKSEQERIFERFYRGKDQNERSADGVGLGLSIVKHVALTHHGTVTVWSAPGQGSTFTLSLPLAR</sequence>
<dbReference type="InterPro" id="IPR004358">
    <property type="entry name" value="Sig_transdc_His_kin-like_C"/>
</dbReference>
<name>A0A2T3GBW0_9BIFI</name>
<evidence type="ECO:0000313" key="11">
    <source>
        <dbReference type="Proteomes" id="UP000240228"/>
    </source>
</evidence>
<keyword evidence="6" id="KW-0902">Two-component regulatory system</keyword>
<evidence type="ECO:0000256" key="7">
    <source>
        <dbReference type="ARBA" id="ARBA00039401"/>
    </source>
</evidence>
<dbReference type="InterPro" id="IPR036890">
    <property type="entry name" value="HATPase_C_sf"/>
</dbReference>
<evidence type="ECO:0000256" key="8">
    <source>
        <dbReference type="SAM" id="Phobius"/>
    </source>
</evidence>
<dbReference type="AlphaFoldDB" id="A0A2T3GBW0"/>
<evidence type="ECO:0000259" key="9">
    <source>
        <dbReference type="PROSITE" id="PS50109"/>
    </source>
</evidence>
<dbReference type="PRINTS" id="PR00344">
    <property type="entry name" value="BCTRLSENSOR"/>
</dbReference>
<dbReference type="PANTHER" id="PTHR45453:SF1">
    <property type="entry name" value="PHOSPHATE REGULON SENSOR PROTEIN PHOR"/>
    <property type="match status" value="1"/>
</dbReference>
<dbReference type="Gene3D" id="1.10.287.130">
    <property type="match status" value="1"/>
</dbReference>
<reference evidence="11" key="1">
    <citation type="submission" date="2017-09" db="EMBL/GenBank/DDBJ databases">
        <authorList>
            <person name="Sela D.A."/>
            <person name="Albert K."/>
        </authorList>
    </citation>
    <scope>NUCLEOTIDE SEQUENCE [LARGE SCALE GENOMIC DNA]</scope>
    <source>
        <strain evidence="11">UMA51805</strain>
    </source>
</reference>
<dbReference type="Gene3D" id="3.30.565.10">
    <property type="entry name" value="Histidine kinase-like ATPase, C-terminal domain"/>
    <property type="match status" value="1"/>
</dbReference>
<keyword evidence="3" id="KW-0597">Phosphoprotein</keyword>
<dbReference type="InterPro" id="IPR005467">
    <property type="entry name" value="His_kinase_dom"/>
</dbReference>
<dbReference type="CDD" id="cd00075">
    <property type="entry name" value="HATPase"/>
    <property type="match status" value="1"/>
</dbReference>
<dbReference type="GO" id="GO:0000155">
    <property type="term" value="F:phosphorelay sensor kinase activity"/>
    <property type="evidence" value="ECO:0007669"/>
    <property type="project" value="TreeGrafter"/>
</dbReference>
<keyword evidence="8" id="KW-0812">Transmembrane</keyword>
<dbReference type="InterPro" id="IPR050351">
    <property type="entry name" value="BphY/WalK/GraS-like"/>
</dbReference>
<keyword evidence="8" id="KW-1133">Transmembrane helix</keyword>
<dbReference type="InterPro" id="IPR003594">
    <property type="entry name" value="HATPase_dom"/>
</dbReference>
<evidence type="ECO:0000313" key="10">
    <source>
        <dbReference type="EMBL" id="PST46974.1"/>
    </source>
</evidence>